<evidence type="ECO:0000256" key="4">
    <source>
        <dbReference type="ARBA" id="ARBA00022840"/>
    </source>
</evidence>
<dbReference type="Gene3D" id="3.30.200.20">
    <property type="entry name" value="Phosphorylase Kinase, domain 1"/>
    <property type="match status" value="1"/>
</dbReference>
<keyword evidence="8" id="KW-1185">Reference proteome</keyword>
<keyword evidence="1" id="KW-0808">Transferase</keyword>
<evidence type="ECO:0000256" key="1">
    <source>
        <dbReference type="ARBA" id="ARBA00022679"/>
    </source>
</evidence>
<dbReference type="InterPro" id="IPR008271">
    <property type="entry name" value="Ser/Thr_kinase_AS"/>
</dbReference>
<dbReference type="EMBL" id="CP063196">
    <property type="protein sequence ID" value="UOE18041.1"/>
    <property type="molecule type" value="Genomic_DNA"/>
</dbReference>
<dbReference type="PANTHER" id="PTHR43289">
    <property type="entry name" value="MITOGEN-ACTIVATED PROTEIN KINASE KINASE KINASE 20-RELATED"/>
    <property type="match status" value="1"/>
</dbReference>
<protein>
    <submittedName>
        <fullName evidence="7">Serine/threonine protein kinase</fullName>
    </submittedName>
</protein>
<feature type="domain" description="Protein kinase" evidence="6">
    <location>
        <begin position="23"/>
        <end position="306"/>
    </location>
</feature>
<evidence type="ECO:0000256" key="3">
    <source>
        <dbReference type="ARBA" id="ARBA00022777"/>
    </source>
</evidence>
<dbReference type="InterPro" id="IPR000719">
    <property type="entry name" value="Prot_kinase_dom"/>
</dbReference>
<reference evidence="7" key="1">
    <citation type="submission" date="2020-10" db="EMBL/GenBank/DDBJ databases">
        <title>De novo genome project of the cellulose decomposer Thermobifida halotolerans type strain.</title>
        <authorList>
            <person name="Nagy I."/>
            <person name="Horvath B."/>
            <person name="Kukolya J."/>
            <person name="Nagy I."/>
            <person name="Orsini M."/>
        </authorList>
    </citation>
    <scope>NUCLEOTIDE SEQUENCE</scope>
    <source>
        <strain evidence="7">DSM 44931</strain>
    </source>
</reference>
<accession>A0AA97M2L0</accession>
<dbReference type="SMART" id="SM00220">
    <property type="entry name" value="S_TKc"/>
    <property type="match status" value="1"/>
</dbReference>
<name>A0AA97M2L0_9ACTN</name>
<evidence type="ECO:0000259" key="6">
    <source>
        <dbReference type="PROSITE" id="PS50011"/>
    </source>
</evidence>
<keyword evidence="3 7" id="KW-0418">Kinase</keyword>
<dbReference type="Proteomes" id="UP000265719">
    <property type="component" value="Chromosome"/>
</dbReference>
<dbReference type="RefSeq" id="WP_068688567.1">
    <property type="nucleotide sequence ID" value="NZ_CP063196.1"/>
</dbReference>
<gene>
    <name evidence="7" type="ORF">NI17_014390</name>
</gene>
<dbReference type="PROSITE" id="PS00108">
    <property type="entry name" value="PROTEIN_KINASE_ST"/>
    <property type="match status" value="1"/>
</dbReference>
<feature type="binding site" evidence="5">
    <location>
        <position position="52"/>
    </location>
    <ligand>
        <name>ATP</name>
        <dbReference type="ChEBI" id="CHEBI:30616"/>
    </ligand>
</feature>
<dbReference type="GO" id="GO:0005524">
    <property type="term" value="F:ATP binding"/>
    <property type="evidence" value="ECO:0007669"/>
    <property type="project" value="UniProtKB-UniRule"/>
</dbReference>
<keyword evidence="4 5" id="KW-0067">ATP-binding</keyword>
<dbReference type="Gene3D" id="1.10.510.10">
    <property type="entry name" value="Transferase(Phosphotransferase) domain 1"/>
    <property type="match status" value="1"/>
</dbReference>
<sequence>MRARGPRRLRRLLPEDPPSMGPYRLIGRIGSGGMGTVYAGVADGIDGYLAVKVIHGEHAANPEFRRKFAREARLMVRVDSLCVPRFIHADVEAERPWLVTEFVAGPTLRHHVERFAPLRGGMLLGLAAGTVEALRAIHFAGIVHRDLKPSNVILSTTGPKVLDFGIAQAEEDPTLYLRLRRMHQQARARGVTPPPRPMRPGRSPAAALRRSLAGTPGWISPEQYRGQPVTERSDVFLWGALVAFAAARHDPFGHGSPQELAHRVVHEEPDLDGLPPGLERLVLAAMAKNPADRPTPGELLREVLSLAGPVSAPGAGERQRVRELLEREWTGVSVRLPKPPRRPLREWLGAGS</sequence>
<dbReference type="PROSITE" id="PS50011">
    <property type="entry name" value="PROTEIN_KINASE_DOM"/>
    <property type="match status" value="1"/>
</dbReference>
<dbReference type="KEGG" id="thao:NI17_014390"/>
<dbReference type="CDD" id="cd14014">
    <property type="entry name" value="STKc_PknB_like"/>
    <property type="match status" value="1"/>
</dbReference>
<dbReference type="PANTHER" id="PTHR43289:SF34">
    <property type="entry name" value="SERINE_THREONINE-PROTEIN KINASE YBDM-RELATED"/>
    <property type="match status" value="1"/>
</dbReference>
<evidence type="ECO:0000313" key="8">
    <source>
        <dbReference type="Proteomes" id="UP000265719"/>
    </source>
</evidence>
<proteinExistence type="predicted"/>
<dbReference type="InterPro" id="IPR011009">
    <property type="entry name" value="Kinase-like_dom_sf"/>
</dbReference>
<evidence type="ECO:0000256" key="2">
    <source>
        <dbReference type="ARBA" id="ARBA00022741"/>
    </source>
</evidence>
<organism evidence="7 8">
    <name type="scientific">Thermobifida halotolerans</name>
    <dbReference type="NCBI Taxonomy" id="483545"/>
    <lineage>
        <taxon>Bacteria</taxon>
        <taxon>Bacillati</taxon>
        <taxon>Actinomycetota</taxon>
        <taxon>Actinomycetes</taxon>
        <taxon>Streptosporangiales</taxon>
        <taxon>Nocardiopsidaceae</taxon>
        <taxon>Thermobifida</taxon>
    </lineage>
</organism>
<keyword evidence="7" id="KW-0723">Serine/threonine-protein kinase</keyword>
<dbReference type="AlphaFoldDB" id="A0AA97M2L0"/>
<dbReference type="SUPFAM" id="SSF56112">
    <property type="entry name" value="Protein kinase-like (PK-like)"/>
    <property type="match status" value="1"/>
</dbReference>
<dbReference type="InterPro" id="IPR017441">
    <property type="entry name" value="Protein_kinase_ATP_BS"/>
</dbReference>
<dbReference type="PROSITE" id="PS00107">
    <property type="entry name" value="PROTEIN_KINASE_ATP"/>
    <property type="match status" value="1"/>
</dbReference>
<evidence type="ECO:0000256" key="5">
    <source>
        <dbReference type="PROSITE-ProRule" id="PRU10141"/>
    </source>
</evidence>
<evidence type="ECO:0000313" key="7">
    <source>
        <dbReference type="EMBL" id="UOE18041.1"/>
    </source>
</evidence>
<dbReference type="Pfam" id="PF00069">
    <property type="entry name" value="Pkinase"/>
    <property type="match status" value="1"/>
</dbReference>
<dbReference type="GO" id="GO:0004674">
    <property type="term" value="F:protein serine/threonine kinase activity"/>
    <property type="evidence" value="ECO:0007669"/>
    <property type="project" value="UniProtKB-KW"/>
</dbReference>
<keyword evidence="2 5" id="KW-0547">Nucleotide-binding</keyword>